<dbReference type="PROSITE" id="PS50249">
    <property type="entry name" value="MPN"/>
    <property type="match status" value="1"/>
</dbReference>
<dbReference type="GO" id="GO:0008237">
    <property type="term" value="F:metallopeptidase activity"/>
    <property type="evidence" value="ECO:0007669"/>
    <property type="project" value="UniProtKB-KW"/>
</dbReference>
<dbReference type="SUPFAM" id="SSF47781">
    <property type="entry name" value="RuvA domain 2-like"/>
    <property type="match status" value="1"/>
</dbReference>
<dbReference type="InterPro" id="IPR025657">
    <property type="entry name" value="RadC_JAB"/>
</dbReference>
<protein>
    <recommendedName>
        <fullName evidence="6">MPN domain-containing protein</fullName>
    </recommendedName>
</protein>
<dbReference type="InterPro" id="IPR001405">
    <property type="entry name" value="UPF0758"/>
</dbReference>
<keyword evidence="4" id="KW-0862">Zinc</keyword>
<dbReference type="InterPro" id="IPR037518">
    <property type="entry name" value="MPN"/>
</dbReference>
<dbReference type="Pfam" id="PF20582">
    <property type="entry name" value="UPF0758_N"/>
    <property type="match status" value="1"/>
</dbReference>
<proteinExistence type="predicted"/>
<keyword evidence="8" id="KW-1185">Reference proteome</keyword>
<dbReference type="NCBIfam" id="TIGR00608">
    <property type="entry name" value="radc"/>
    <property type="match status" value="1"/>
</dbReference>
<evidence type="ECO:0000256" key="3">
    <source>
        <dbReference type="ARBA" id="ARBA00022801"/>
    </source>
</evidence>
<keyword evidence="5" id="KW-0482">Metalloprotease</keyword>
<keyword evidence="3" id="KW-0378">Hydrolase</keyword>
<evidence type="ECO:0000256" key="4">
    <source>
        <dbReference type="ARBA" id="ARBA00022833"/>
    </source>
</evidence>
<dbReference type="NCBIfam" id="NF000642">
    <property type="entry name" value="PRK00024.1"/>
    <property type="match status" value="1"/>
</dbReference>
<dbReference type="GO" id="GO:0006508">
    <property type="term" value="P:proteolysis"/>
    <property type="evidence" value="ECO:0007669"/>
    <property type="project" value="UniProtKB-KW"/>
</dbReference>
<evidence type="ECO:0000259" key="6">
    <source>
        <dbReference type="PROSITE" id="PS50249"/>
    </source>
</evidence>
<accession>A0A834ICN1</accession>
<name>A0A834ICN1_RHYFE</name>
<dbReference type="PANTHER" id="PTHR30471">
    <property type="entry name" value="DNA REPAIR PROTEIN RADC"/>
    <property type="match status" value="1"/>
</dbReference>
<dbReference type="GO" id="GO:0046872">
    <property type="term" value="F:metal ion binding"/>
    <property type="evidence" value="ECO:0007669"/>
    <property type="project" value="UniProtKB-KW"/>
</dbReference>
<feature type="domain" description="MPN" evidence="6">
    <location>
        <begin position="106"/>
        <end position="228"/>
    </location>
</feature>
<dbReference type="PROSITE" id="PS01302">
    <property type="entry name" value="UPF0758"/>
    <property type="match status" value="1"/>
</dbReference>
<evidence type="ECO:0000256" key="1">
    <source>
        <dbReference type="ARBA" id="ARBA00022670"/>
    </source>
</evidence>
<reference evidence="7" key="1">
    <citation type="submission" date="2020-08" db="EMBL/GenBank/DDBJ databases">
        <title>Genome sequencing and assembly of the red palm weevil Rhynchophorus ferrugineus.</title>
        <authorList>
            <person name="Dias G.B."/>
            <person name="Bergman C.M."/>
            <person name="Manee M."/>
        </authorList>
    </citation>
    <scope>NUCLEOTIDE SEQUENCE</scope>
    <source>
        <strain evidence="7">AA-2017</strain>
        <tissue evidence="7">Whole larva</tissue>
    </source>
</reference>
<dbReference type="InterPro" id="IPR010994">
    <property type="entry name" value="RuvA_2-like"/>
</dbReference>
<evidence type="ECO:0000313" key="8">
    <source>
        <dbReference type="Proteomes" id="UP000625711"/>
    </source>
</evidence>
<dbReference type="PANTHER" id="PTHR30471:SF3">
    <property type="entry name" value="UPF0758 PROTEIN YEES-RELATED"/>
    <property type="match status" value="1"/>
</dbReference>
<dbReference type="Gene3D" id="3.40.140.10">
    <property type="entry name" value="Cytidine Deaminase, domain 2"/>
    <property type="match status" value="1"/>
</dbReference>
<dbReference type="Pfam" id="PF04002">
    <property type="entry name" value="RadC"/>
    <property type="match status" value="1"/>
</dbReference>
<keyword evidence="2" id="KW-0479">Metal-binding</keyword>
<dbReference type="SUPFAM" id="SSF102712">
    <property type="entry name" value="JAB1/MPN domain"/>
    <property type="match status" value="1"/>
</dbReference>
<dbReference type="CDD" id="cd08071">
    <property type="entry name" value="MPN_DUF2466"/>
    <property type="match status" value="1"/>
</dbReference>
<dbReference type="InterPro" id="IPR020891">
    <property type="entry name" value="UPF0758_CS"/>
</dbReference>
<dbReference type="Proteomes" id="UP000625711">
    <property type="component" value="Unassembled WGS sequence"/>
</dbReference>
<comment type="caution">
    <text evidence="7">The sequence shown here is derived from an EMBL/GenBank/DDBJ whole genome shotgun (WGS) entry which is preliminary data.</text>
</comment>
<dbReference type="InterPro" id="IPR046778">
    <property type="entry name" value="UPF0758_N"/>
</dbReference>
<gene>
    <name evidence="7" type="ORF">GWI33_009943</name>
</gene>
<sequence>MNKIKSIKDWLPHERPRERLLEHGGHVLSDAELLAIFLRTGYKEHSAVELARQLLNHFGGLRQILDAPNEDIIAFKGMGASKFSQLLASKELAQRYLKQQLQVEDKLDSSALIIDFLNVQLRSERQELFALLLLNQHCQFIEFNILFRGTFQQCSVSTQDIVRHALDKHAYHIIAVHNHPQGHALPSPEDLQFTEKLSQACKLLDLQLSDHFIISCNDYFSFAEQGILVS</sequence>
<evidence type="ECO:0000256" key="5">
    <source>
        <dbReference type="ARBA" id="ARBA00023049"/>
    </source>
</evidence>
<organism evidence="7 8">
    <name type="scientific">Rhynchophorus ferrugineus</name>
    <name type="common">Red palm weevil</name>
    <name type="synonym">Curculio ferrugineus</name>
    <dbReference type="NCBI Taxonomy" id="354439"/>
    <lineage>
        <taxon>Eukaryota</taxon>
        <taxon>Metazoa</taxon>
        <taxon>Ecdysozoa</taxon>
        <taxon>Arthropoda</taxon>
        <taxon>Hexapoda</taxon>
        <taxon>Insecta</taxon>
        <taxon>Pterygota</taxon>
        <taxon>Neoptera</taxon>
        <taxon>Endopterygota</taxon>
        <taxon>Coleoptera</taxon>
        <taxon>Polyphaga</taxon>
        <taxon>Cucujiformia</taxon>
        <taxon>Curculionidae</taxon>
        <taxon>Dryophthorinae</taxon>
        <taxon>Rhynchophorus</taxon>
    </lineage>
</organism>
<evidence type="ECO:0000256" key="2">
    <source>
        <dbReference type="ARBA" id="ARBA00022723"/>
    </source>
</evidence>
<evidence type="ECO:0000313" key="7">
    <source>
        <dbReference type="EMBL" id="KAF7276666.1"/>
    </source>
</evidence>
<dbReference type="OrthoDB" id="8115169at2759"/>
<dbReference type="EMBL" id="JAACXV010005986">
    <property type="protein sequence ID" value="KAF7276666.1"/>
    <property type="molecule type" value="Genomic_DNA"/>
</dbReference>
<keyword evidence="1" id="KW-0645">Protease</keyword>
<dbReference type="AlphaFoldDB" id="A0A834ICN1"/>